<dbReference type="RefSeq" id="WP_204981148.1">
    <property type="nucleotide sequence ID" value="NZ_JBHTII010000001.1"/>
</dbReference>
<evidence type="ECO:0000313" key="1">
    <source>
        <dbReference type="EMBL" id="MFD0789892.1"/>
    </source>
</evidence>
<name>A0ABW3AG64_9MICO</name>
<gene>
    <name evidence="1" type="ORF">ACFQ0P_05735</name>
</gene>
<dbReference type="InterPro" id="IPR029058">
    <property type="entry name" value="AB_hydrolase_fold"/>
</dbReference>
<evidence type="ECO:0000313" key="2">
    <source>
        <dbReference type="Proteomes" id="UP001597055"/>
    </source>
</evidence>
<proteinExistence type="predicted"/>
<organism evidence="1 2">
    <name type="scientific">Microbacterium insulae</name>
    <dbReference type="NCBI Taxonomy" id="483014"/>
    <lineage>
        <taxon>Bacteria</taxon>
        <taxon>Bacillati</taxon>
        <taxon>Actinomycetota</taxon>
        <taxon>Actinomycetes</taxon>
        <taxon>Micrococcales</taxon>
        <taxon>Microbacteriaceae</taxon>
        <taxon>Microbacterium</taxon>
    </lineage>
</organism>
<evidence type="ECO:0008006" key="3">
    <source>
        <dbReference type="Google" id="ProtNLM"/>
    </source>
</evidence>
<keyword evidence="2" id="KW-1185">Reference proteome</keyword>
<accession>A0ABW3AG64</accession>
<protein>
    <recommendedName>
        <fullName evidence="3">Alpha/beta hydrolase</fullName>
    </recommendedName>
</protein>
<reference evidence="2" key="1">
    <citation type="journal article" date="2019" name="Int. J. Syst. Evol. Microbiol.">
        <title>The Global Catalogue of Microorganisms (GCM) 10K type strain sequencing project: providing services to taxonomists for standard genome sequencing and annotation.</title>
        <authorList>
            <consortium name="The Broad Institute Genomics Platform"/>
            <consortium name="The Broad Institute Genome Sequencing Center for Infectious Disease"/>
            <person name="Wu L."/>
            <person name="Ma J."/>
        </authorList>
    </citation>
    <scope>NUCLEOTIDE SEQUENCE [LARGE SCALE GENOMIC DNA]</scope>
    <source>
        <strain evidence="2">CCUG 54523</strain>
    </source>
</reference>
<dbReference type="Proteomes" id="UP001597055">
    <property type="component" value="Unassembled WGS sequence"/>
</dbReference>
<dbReference type="SUPFAM" id="SSF53474">
    <property type="entry name" value="alpha/beta-Hydrolases"/>
    <property type="match status" value="1"/>
</dbReference>
<dbReference type="EMBL" id="JBHTII010000001">
    <property type="protein sequence ID" value="MFD0789892.1"/>
    <property type="molecule type" value="Genomic_DNA"/>
</dbReference>
<comment type="caution">
    <text evidence="1">The sequence shown here is derived from an EMBL/GenBank/DDBJ whole genome shotgun (WGS) entry which is preliminary data.</text>
</comment>
<sequence>MTSSDLEILGGGAVAVDTETLRDTAGRFASAADYLGGLRHRLGCLQNMLHGQDQLSWEAVSAASVLSRSMADSIAGARRIADALREAAAIYELVEINAEHRAAVFAGDRPTVERLDARRDELMDLYPDANGAALGADFERAVMWPSDLVRQATENGMIIGEELDRRVAIFSGAAAGLGTIALGAIAGVGGTGRLARDARLTGSAEPVSVTPVAVRTPTAAPTSLADAAARVPTGGTARVRVETYTMADGSRQYAVYVAGMQSSSVGGRDPWDNLSNAQLYSGRTSASYEATTAALEDAGARPGDVVHAFGHSQGAMITSHLALEGGYDTRTHVTFGSPVEADVGPGTLSVGLRHTDDPVAALAGGGHVAPVGTPGSFIVEREADPASGVHDGTIPAHRLSAYAETAALADASGDPRVEVLHSTLADLDRAVSVEAVEYTAERLDG</sequence>